<feature type="transmembrane region" description="Helical" evidence="1">
    <location>
        <begin position="141"/>
        <end position="166"/>
    </location>
</feature>
<feature type="non-terminal residue" evidence="2">
    <location>
        <position position="1"/>
    </location>
</feature>
<dbReference type="Pfam" id="PF00873">
    <property type="entry name" value="ACR_tran"/>
    <property type="match status" value="1"/>
</dbReference>
<dbReference type="Gene3D" id="3.30.2090.10">
    <property type="entry name" value="Multidrug efflux transporter AcrB TolC docking domain, DN and DC subdomains"/>
    <property type="match status" value="1"/>
</dbReference>
<dbReference type="AlphaFoldDB" id="X1I0Y7"/>
<protein>
    <recommendedName>
        <fullName evidence="3">SSD domain-containing protein</fullName>
    </recommendedName>
</protein>
<dbReference type="Gene3D" id="1.20.1640.10">
    <property type="entry name" value="Multidrug efflux transporter AcrB transmembrane domain"/>
    <property type="match status" value="2"/>
</dbReference>
<dbReference type="InterPro" id="IPR027463">
    <property type="entry name" value="AcrB_DN_DC_subdom"/>
</dbReference>
<evidence type="ECO:0000313" key="2">
    <source>
        <dbReference type="EMBL" id="GAH75382.1"/>
    </source>
</evidence>
<dbReference type="EMBL" id="BARU01028909">
    <property type="protein sequence ID" value="GAH75382.1"/>
    <property type="molecule type" value="Genomic_DNA"/>
</dbReference>
<comment type="caution">
    <text evidence="2">The sequence shown here is derived from an EMBL/GenBank/DDBJ whole genome shotgun (WGS) entry which is preliminary data.</text>
</comment>
<feature type="non-terminal residue" evidence="2">
    <location>
        <position position="267"/>
    </location>
</feature>
<feature type="transmembrane region" description="Helical" evidence="1">
    <location>
        <begin position="213"/>
        <end position="240"/>
    </location>
</feature>
<dbReference type="PRINTS" id="PR00702">
    <property type="entry name" value="ACRIFLAVINRP"/>
</dbReference>
<feature type="transmembrane region" description="Helical" evidence="1">
    <location>
        <begin position="89"/>
        <end position="108"/>
    </location>
</feature>
<proteinExistence type="predicted"/>
<gene>
    <name evidence="2" type="ORF">S03H2_46080</name>
</gene>
<reference evidence="2" key="1">
    <citation type="journal article" date="2014" name="Front. Microbiol.">
        <title>High frequency of phylogenetically diverse reductive dehalogenase-homologous genes in deep subseafloor sedimentary metagenomes.</title>
        <authorList>
            <person name="Kawai M."/>
            <person name="Futagami T."/>
            <person name="Toyoda A."/>
            <person name="Takaki Y."/>
            <person name="Nishi S."/>
            <person name="Hori S."/>
            <person name="Arai W."/>
            <person name="Tsubouchi T."/>
            <person name="Morono Y."/>
            <person name="Uchiyama I."/>
            <person name="Ito T."/>
            <person name="Fujiyama A."/>
            <person name="Inagaki F."/>
            <person name="Takami H."/>
        </authorList>
    </citation>
    <scope>NUCLEOTIDE SEQUENCE</scope>
    <source>
        <strain evidence="2">Expedition CK06-06</strain>
    </source>
</reference>
<dbReference type="GO" id="GO:0005886">
    <property type="term" value="C:plasma membrane"/>
    <property type="evidence" value="ECO:0007669"/>
    <property type="project" value="TreeGrafter"/>
</dbReference>
<feature type="transmembrane region" description="Helical" evidence="1">
    <location>
        <begin position="115"/>
        <end position="135"/>
    </location>
</feature>
<sequence length="267" mass="30088">IAYSGENPIKLKDVARAVPSYGEIYYIFRINGQPTIDLTILKEPATSTLKVAKRVKTKLEAVKRELPQDLVFRIVNDESEKILRDLKHLYLLVGIVLSVILISIFLILRNFKPSLLILSSIAFSVLITFNLIYFLKISLNMLTLGGLVLGFGLFVDNSIVVFENVLRYREKGFSPVQAAIKGSKEVFLPVLAATLTTMSVFFSFAYFQGRLKIYYLPLAIVISSALAASLLVSFSLIPALSPKLLKKGRKERKERIRSAYEKSLRFF</sequence>
<dbReference type="InterPro" id="IPR001036">
    <property type="entry name" value="Acrflvin-R"/>
</dbReference>
<evidence type="ECO:0008006" key="3">
    <source>
        <dbReference type="Google" id="ProtNLM"/>
    </source>
</evidence>
<dbReference type="PANTHER" id="PTHR32063:SF0">
    <property type="entry name" value="SWARMING MOTILITY PROTEIN SWRC"/>
    <property type="match status" value="1"/>
</dbReference>
<organism evidence="2">
    <name type="scientific">marine sediment metagenome</name>
    <dbReference type="NCBI Taxonomy" id="412755"/>
    <lineage>
        <taxon>unclassified sequences</taxon>
        <taxon>metagenomes</taxon>
        <taxon>ecological metagenomes</taxon>
    </lineage>
</organism>
<dbReference type="GO" id="GO:0042910">
    <property type="term" value="F:xenobiotic transmembrane transporter activity"/>
    <property type="evidence" value="ECO:0007669"/>
    <property type="project" value="TreeGrafter"/>
</dbReference>
<accession>X1I0Y7</accession>
<keyword evidence="1" id="KW-0472">Membrane</keyword>
<name>X1I0Y7_9ZZZZ</name>
<evidence type="ECO:0000256" key="1">
    <source>
        <dbReference type="SAM" id="Phobius"/>
    </source>
</evidence>
<feature type="transmembrane region" description="Helical" evidence="1">
    <location>
        <begin position="186"/>
        <end position="207"/>
    </location>
</feature>
<dbReference type="Gene3D" id="3.30.70.1320">
    <property type="entry name" value="Multidrug efflux transporter AcrB pore domain like"/>
    <property type="match status" value="1"/>
</dbReference>
<dbReference type="SUPFAM" id="SSF82866">
    <property type="entry name" value="Multidrug efflux transporter AcrB transmembrane domain"/>
    <property type="match status" value="1"/>
</dbReference>
<keyword evidence="1" id="KW-1133">Transmembrane helix</keyword>
<keyword evidence="1" id="KW-0812">Transmembrane</keyword>
<dbReference type="PANTHER" id="PTHR32063">
    <property type="match status" value="1"/>
</dbReference>